<dbReference type="InterPro" id="IPR005455">
    <property type="entry name" value="PFN_euk"/>
</dbReference>
<gene>
    <name evidence="8" type="ORF">KC19_8G104900</name>
</gene>
<comment type="subcellular location">
    <subcellularLocation>
        <location evidence="1">Cytoplasm</location>
        <location evidence="1">Cytoskeleton</location>
    </subcellularLocation>
</comment>
<dbReference type="AlphaFoldDB" id="A0A8T0GXF5"/>
<dbReference type="InterPro" id="IPR048278">
    <property type="entry name" value="PFN"/>
</dbReference>
<evidence type="ECO:0000256" key="1">
    <source>
        <dbReference type="ARBA" id="ARBA00004245"/>
    </source>
</evidence>
<dbReference type="Proteomes" id="UP000822688">
    <property type="component" value="Chromosome 8"/>
</dbReference>
<dbReference type="SMART" id="SM00392">
    <property type="entry name" value="PROF"/>
    <property type="match status" value="1"/>
</dbReference>
<evidence type="ECO:0000256" key="4">
    <source>
        <dbReference type="ARBA" id="ARBA00023203"/>
    </source>
</evidence>
<dbReference type="GO" id="GO:0005856">
    <property type="term" value="C:cytoskeleton"/>
    <property type="evidence" value="ECO:0007669"/>
    <property type="project" value="UniProtKB-SubCell"/>
</dbReference>
<comment type="function">
    <text evidence="6">Binds to actin and affects the structure of the cytoskeleton. At high concentrations, profilin prevents the polymerization of actin, whereas it enhances it at low concentrations.</text>
</comment>
<evidence type="ECO:0000256" key="5">
    <source>
        <dbReference type="ARBA" id="ARBA00023212"/>
    </source>
</evidence>
<sequence length="132" mass="14304">MSWQSYVDDHLMYEISPGHSLFAAAIIGHDGNIWAQSATFPELKAGEIEKLLDGFEENSVLAQNGLFLGGHKYMVLQGDPGIVVRGKKGPGGCCVRKTNSALLIGLYDEPCTPGECNIAVEKLGDYLQEQGY</sequence>
<dbReference type="PROSITE" id="PS00414">
    <property type="entry name" value="PROFILIN"/>
    <property type="match status" value="1"/>
</dbReference>
<reference evidence="8" key="1">
    <citation type="submission" date="2020-06" db="EMBL/GenBank/DDBJ databases">
        <title>WGS assembly of Ceratodon purpureus strain R40.</title>
        <authorList>
            <person name="Carey S.B."/>
            <person name="Jenkins J."/>
            <person name="Shu S."/>
            <person name="Lovell J.T."/>
            <person name="Sreedasyam A."/>
            <person name="Maumus F."/>
            <person name="Tiley G.P."/>
            <person name="Fernandez-Pozo N."/>
            <person name="Barry K."/>
            <person name="Chen C."/>
            <person name="Wang M."/>
            <person name="Lipzen A."/>
            <person name="Daum C."/>
            <person name="Saski C.A."/>
            <person name="Payton A.C."/>
            <person name="Mcbreen J.C."/>
            <person name="Conrad R.E."/>
            <person name="Kollar L.M."/>
            <person name="Olsson S."/>
            <person name="Huttunen S."/>
            <person name="Landis J.B."/>
            <person name="Wickett N.J."/>
            <person name="Johnson M.G."/>
            <person name="Rensing S.A."/>
            <person name="Grimwood J."/>
            <person name="Schmutz J."/>
            <person name="Mcdaniel S.F."/>
        </authorList>
    </citation>
    <scope>NUCLEOTIDE SEQUENCE</scope>
    <source>
        <strain evidence="8">R40</strain>
    </source>
</reference>
<evidence type="ECO:0000313" key="9">
    <source>
        <dbReference type="Proteomes" id="UP000822688"/>
    </source>
</evidence>
<dbReference type="PANTHER" id="PTHR11604:SF0">
    <property type="entry name" value="PROFILIN"/>
    <property type="match status" value="1"/>
</dbReference>
<dbReference type="GO" id="GO:0003785">
    <property type="term" value="F:actin monomer binding"/>
    <property type="evidence" value="ECO:0007669"/>
    <property type="project" value="TreeGrafter"/>
</dbReference>
<dbReference type="SUPFAM" id="SSF55770">
    <property type="entry name" value="Profilin (actin-binding protein)"/>
    <property type="match status" value="1"/>
</dbReference>
<dbReference type="CDD" id="cd00148">
    <property type="entry name" value="PROF"/>
    <property type="match status" value="1"/>
</dbReference>
<comment type="subunit">
    <text evidence="6">Occurs in many kinds of cells as a complex with monomeric actin in a 1:1 ratio.</text>
</comment>
<evidence type="ECO:0000256" key="3">
    <source>
        <dbReference type="ARBA" id="ARBA00022490"/>
    </source>
</evidence>
<dbReference type="PRINTS" id="PR01640">
    <property type="entry name" value="PROFILINPLNT"/>
</dbReference>
<comment type="similarity">
    <text evidence="2 7">Belongs to the profilin family.</text>
</comment>
<accession>A0A8T0GXF5</accession>
<dbReference type="PANTHER" id="PTHR11604">
    <property type="entry name" value="PROFILIN"/>
    <property type="match status" value="1"/>
</dbReference>
<evidence type="ECO:0000256" key="7">
    <source>
        <dbReference type="RuleBase" id="RU003909"/>
    </source>
</evidence>
<keyword evidence="3" id="KW-0963">Cytoplasm</keyword>
<dbReference type="OrthoDB" id="421374at2759"/>
<dbReference type="PRINTS" id="PR00392">
    <property type="entry name" value="PROFILIN"/>
</dbReference>
<comment type="caution">
    <text evidence="8">The sequence shown here is derived from an EMBL/GenBank/DDBJ whole genome shotgun (WGS) entry which is preliminary data.</text>
</comment>
<dbReference type="InterPro" id="IPR036140">
    <property type="entry name" value="PFN_sf"/>
</dbReference>
<dbReference type="Gene3D" id="3.30.450.30">
    <property type="entry name" value="Dynein light chain 2a, cytoplasmic"/>
    <property type="match status" value="1"/>
</dbReference>
<evidence type="ECO:0000313" key="8">
    <source>
        <dbReference type="EMBL" id="KAG0564366.1"/>
    </source>
</evidence>
<dbReference type="EMBL" id="CM026429">
    <property type="protein sequence ID" value="KAG0564366.1"/>
    <property type="molecule type" value="Genomic_DNA"/>
</dbReference>
<keyword evidence="5 6" id="KW-0206">Cytoskeleton</keyword>
<dbReference type="GO" id="GO:0005938">
    <property type="term" value="C:cell cortex"/>
    <property type="evidence" value="ECO:0007669"/>
    <property type="project" value="TreeGrafter"/>
</dbReference>
<name>A0A8T0GXF5_CERPU</name>
<evidence type="ECO:0000256" key="6">
    <source>
        <dbReference type="RuleBase" id="RU003908"/>
    </source>
</evidence>
<dbReference type="FunFam" id="3.30.450.30:FF:000001">
    <property type="entry name" value="Profilin"/>
    <property type="match status" value="1"/>
</dbReference>
<evidence type="ECO:0000256" key="2">
    <source>
        <dbReference type="ARBA" id="ARBA00010058"/>
    </source>
</evidence>
<keyword evidence="4 7" id="KW-0009">Actin-binding</keyword>
<proteinExistence type="inferred from homology"/>
<organism evidence="8 9">
    <name type="scientific">Ceratodon purpureus</name>
    <name type="common">Fire moss</name>
    <name type="synonym">Dicranum purpureum</name>
    <dbReference type="NCBI Taxonomy" id="3225"/>
    <lineage>
        <taxon>Eukaryota</taxon>
        <taxon>Viridiplantae</taxon>
        <taxon>Streptophyta</taxon>
        <taxon>Embryophyta</taxon>
        <taxon>Bryophyta</taxon>
        <taxon>Bryophytina</taxon>
        <taxon>Bryopsida</taxon>
        <taxon>Dicranidae</taxon>
        <taxon>Pseudoditrichales</taxon>
        <taxon>Ditrichaceae</taxon>
        <taxon>Ceratodon</taxon>
    </lineage>
</organism>
<dbReference type="InterPro" id="IPR027310">
    <property type="entry name" value="Profilin_CS"/>
</dbReference>
<keyword evidence="9" id="KW-1185">Reference proteome</keyword>
<protein>
    <recommendedName>
        <fullName evidence="7">Profilin</fullName>
    </recommendedName>
</protein>
<dbReference type="Pfam" id="PF00235">
    <property type="entry name" value="Profilin"/>
    <property type="match status" value="1"/>
</dbReference>